<reference evidence="2 3" key="1">
    <citation type="submission" date="2020-08" db="EMBL/GenBank/DDBJ databases">
        <title>Genomic Encyclopedia of Type Strains, Phase IV (KMG-IV): sequencing the most valuable type-strain genomes for metagenomic binning, comparative biology and taxonomic classification.</title>
        <authorList>
            <person name="Goeker M."/>
        </authorList>
    </citation>
    <scope>NUCLEOTIDE SEQUENCE [LARGE SCALE GENOMIC DNA]</scope>
    <source>
        <strain evidence="2 3">DSM 27026</strain>
    </source>
</reference>
<evidence type="ECO:0000313" key="2">
    <source>
        <dbReference type="EMBL" id="MBB5373424.1"/>
    </source>
</evidence>
<evidence type="ECO:0000313" key="3">
    <source>
        <dbReference type="Proteomes" id="UP000553706"/>
    </source>
</evidence>
<dbReference type="InterPro" id="IPR011048">
    <property type="entry name" value="Haem_d1_sf"/>
</dbReference>
<keyword evidence="3" id="KW-1185">Reference proteome</keyword>
<feature type="chain" id="PRO_5032770445" evidence="1">
    <location>
        <begin position="24"/>
        <end position="347"/>
    </location>
</feature>
<dbReference type="RefSeq" id="WP_183266429.1">
    <property type="nucleotide sequence ID" value="NZ_JACHFJ010000006.1"/>
</dbReference>
<proteinExistence type="predicted"/>
<dbReference type="PANTHER" id="PTHR47197:SF3">
    <property type="entry name" value="DIHYDRO-HEME D1 DEHYDROGENASE"/>
    <property type="match status" value="1"/>
</dbReference>
<name>A0A840VCM3_9PROT</name>
<comment type="caution">
    <text evidence="2">The sequence shown here is derived from an EMBL/GenBank/DDBJ whole genome shotgun (WGS) entry which is preliminary data.</text>
</comment>
<dbReference type="GO" id="GO:0003677">
    <property type="term" value="F:DNA binding"/>
    <property type="evidence" value="ECO:0007669"/>
    <property type="project" value="UniProtKB-KW"/>
</dbReference>
<dbReference type="PANTHER" id="PTHR47197">
    <property type="entry name" value="PROTEIN NIRF"/>
    <property type="match status" value="1"/>
</dbReference>
<sequence length="347" mass="36282">MQKSSFAMLLAASLLAGASAATAAPAYHLAETIPLGGDVKWDYLYRDPSSGHLFISHGSELTVVDPKAGEVIGHVAGLQGSHGIAIDPETGLGYADSAKTQTVSVFNVKSLQVAKELPALEDADGMVYDPASRQVFIAGGDANAVLPIDAAKNQAGKLIPLGGAPEFLVVDAEGDLFVNIKDRNQIVRIDTKTDTVTARWTLPGCDGPTGLAIDPVSQRLFSSCENAKMAVVDARNGEVVALLPIGKGSDAARFDAGRKLVFSSNRDGSLSMIRELGADHFIVMPPLQTAPGARTMEIDPVSGDVFLVTADVLSILPPPAPNKPPRYSFKPGTAKLLVYQPASMGAP</sequence>
<dbReference type="Proteomes" id="UP000553706">
    <property type="component" value="Unassembled WGS sequence"/>
</dbReference>
<dbReference type="EMBL" id="JACHFJ010000006">
    <property type="protein sequence ID" value="MBB5373424.1"/>
    <property type="molecule type" value="Genomic_DNA"/>
</dbReference>
<protein>
    <submittedName>
        <fullName evidence="2">DNA-binding beta-propeller fold protein YncE</fullName>
    </submittedName>
</protein>
<keyword evidence="2" id="KW-0238">DNA-binding</keyword>
<gene>
    <name evidence="2" type="ORF">HNP71_001684</name>
</gene>
<dbReference type="InterPro" id="IPR051200">
    <property type="entry name" value="Host-pathogen_enzymatic-act"/>
</dbReference>
<dbReference type="AlphaFoldDB" id="A0A840VCM3"/>
<dbReference type="SUPFAM" id="SSF51004">
    <property type="entry name" value="C-terminal (heme d1) domain of cytochrome cd1-nitrite reductase"/>
    <property type="match status" value="1"/>
</dbReference>
<dbReference type="Gene3D" id="2.130.10.10">
    <property type="entry name" value="YVTN repeat-like/Quinoprotein amine dehydrogenase"/>
    <property type="match status" value="2"/>
</dbReference>
<keyword evidence="1" id="KW-0732">Signal</keyword>
<dbReference type="InterPro" id="IPR015943">
    <property type="entry name" value="WD40/YVTN_repeat-like_dom_sf"/>
</dbReference>
<organism evidence="2 3">
    <name type="scientific">Acidocella aromatica</name>
    <dbReference type="NCBI Taxonomy" id="1303579"/>
    <lineage>
        <taxon>Bacteria</taxon>
        <taxon>Pseudomonadati</taxon>
        <taxon>Pseudomonadota</taxon>
        <taxon>Alphaproteobacteria</taxon>
        <taxon>Acetobacterales</taxon>
        <taxon>Acidocellaceae</taxon>
        <taxon>Acidocella</taxon>
    </lineage>
</organism>
<feature type="signal peptide" evidence="1">
    <location>
        <begin position="1"/>
        <end position="23"/>
    </location>
</feature>
<evidence type="ECO:0000256" key="1">
    <source>
        <dbReference type="SAM" id="SignalP"/>
    </source>
</evidence>
<accession>A0A840VCM3</accession>